<dbReference type="InterPro" id="IPR000086">
    <property type="entry name" value="NUDIX_hydrolase_dom"/>
</dbReference>
<dbReference type="Proteomes" id="UP000237846">
    <property type="component" value="Unassembled WGS sequence"/>
</dbReference>
<accession>A0A2T0PT03</accession>
<evidence type="ECO:0000313" key="3">
    <source>
        <dbReference type="Proteomes" id="UP000237846"/>
    </source>
</evidence>
<organism evidence="2 3">
    <name type="scientific">Allonocardiopsis opalescens</name>
    <dbReference type="NCBI Taxonomy" id="1144618"/>
    <lineage>
        <taxon>Bacteria</taxon>
        <taxon>Bacillati</taxon>
        <taxon>Actinomycetota</taxon>
        <taxon>Actinomycetes</taxon>
        <taxon>Streptosporangiales</taxon>
        <taxon>Allonocardiopsis</taxon>
    </lineage>
</organism>
<gene>
    <name evidence="2" type="ORF">CLV72_11298</name>
</gene>
<evidence type="ECO:0000313" key="2">
    <source>
        <dbReference type="EMBL" id="PRX92025.1"/>
    </source>
</evidence>
<feature type="domain" description="Nudix hydrolase" evidence="1">
    <location>
        <begin position="2"/>
        <end position="64"/>
    </location>
</feature>
<name>A0A2T0PT03_9ACTN</name>
<dbReference type="InterPro" id="IPR015797">
    <property type="entry name" value="NUDIX_hydrolase-like_dom_sf"/>
</dbReference>
<proteinExistence type="predicted"/>
<protein>
    <submittedName>
        <fullName evidence="2">NUDIX domain-containing protein</fullName>
    </submittedName>
</protein>
<dbReference type="Pfam" id="PF00293">
    <property type="entry name" value="NUDIX"/>
    <property type="match status" value="1"/>
</dbReference>
<dbReference type="SUPFAM" id="SSF55811">
    <property type="entry name" value="Nudix"/>
    <property type="match status" value="1"/>
</dbReference>
<evidence type="ECO:0000259" key="1">
    <source>
        <dbReference type="Pfam" id="PF00293"/>
    </source>
</evidence>
<dbReference type="Gene3D" id="3.90.79.10">
    <property type="entry name" value="Nucleoside Triphosphate Pyrophosphohydrolase"/>
    <property type="match status" value="1"/>
</dbReference>
<keyword evidence="3" id="KW-1185">Reference proteome</keyword>
<dbReference type="AlphaFoldDB" id="A0A2T0PT03"/>
<sequence length="86" mass="9468">MAAAREALEETGVLVEPVQYLGERVHPLTRRRMAYVACKFVSGEAHVVDADEIAQVAWAAPDEWSDLVPYGFAPMVQDYLASVEAC</sequence>
<dbReference type="EMBL" id="PVZC01000012">
    <property type="protein sequence ID" value="PRX92025.1"/>
    <property type="molecule type" value="Genomic_DNA"/>
</dbReference>
<reference evidence="2 3" key="1">
    <citation type="submission" date="2018-03" db="EMBL/GenBank/DDBJ databases">
        <title>Genomic Encyclopedia of Archaeal and Bacterial Type Strains, Phase II (KMG-II): from individual species to whole genera.</title>
        <authorList>
            <person name="Goeker M."/>
        </authorList>
    </citation>
    <scope>NUCLEOTIDE SEQUENCE [LARGE SCALE GENOMIC DNA]</scope>
    <source>
        <strain evidence="2 3">DSM 45601</strain>
    </source>
</reference>
<comment type="caution">
    <text evidence="2">The sequence shown here is derived from an EMBL/GenBank/DDBJ whole genome shotgun (WGS) entry which is preliminary data.</text>
</comment>